<evidence type="ECO:0000256" key="8">
    <source>
        <dbReference type="SAM" id="SignalP"/>
    </source>
</evidence>
<dbReference type="EMBL" id="JAAWVT010000001">
    <property type="protein sequence ID" value="NKG19332.1"/>
    <property type="molecule type" value="Genomic_DNA"/>
</dbReference>
<evidence type="ECO:0000256" key="5">
    <source>
        <dbReference type="RuleBase" id="RU003512"/>
    </source>
</evidence>
<proteinExistence type="inferred from homology"/>
<evidence type="ECO:0000256" key="4">
    <source>
        <dbReference type="ARBA" id="ARBA00022729"/>
    </source>
</evidence>
<evidence type="ECO:0000313" key="9">
    <source>
        <dbReference type="EMBL" id="NKG19332.1"/>
    </source>
</evidence>
<keyword evidence="3" id="KW-0479">Metal-binding</keyword>
<feature type="compositionally biased region" description="Low complexity" evidence="7">
    <location>
        <begin position="139"/>
        <end position="150"/>
    </location>
</feature>
<dbReference type="Proteomes" id="UP000746595">
    <property type="component" value="Unassembled WGS sequence"/>
</dbReference>
<comment type="caution">
    <text evidence="9">The sequence shown here is derived from an EMBL/GenBank/DDBJ whole genome shotgun (WGS) entry which is preliminary data.</text>
</comment>
<keyword evidence="6" id="KW-0175">Coiled coil</keyword>
<dbReference type="RefSeq" id="WP_168150315.1">
    <property type="nucleotide sequence ID" value="NZ_JAAWVT010000001.1"/>
</dbReference>
<name>A0ABX1FZE9_9MICC</name>
<evidence type="ECO:0000256" key="1">
    <source>
        <dbReference type="ARBA" id="ARBA00004196"/>
    </source>
</evidence>
<dbReference type="InterPro" id="IPR006128">
    <property type="entry name" value="Lipoprotein_PsaA-like"/>
</dbReference>
<dbReference type="SUPFAM" id="SSF53807">
    <property type="entry name" value="Helical backbone' metal receptor"/>
    <property type="match status" value="1"/>
</dbReference>
<comment type="similarity">
    <text evidence="5">Belongs to the bacterial solute-binding protein 9 family.</text>
</comment>
<evidence type="ECO:0000256" key="6">
    <source>
        <dbReference type="SAM" id="Coils"/>
    </source>
</evidence>
<dbReference type="Gene3D" id="3.40.50.1980">
    <property type="entry name" value="Nitrogenase molybdenum iron protein domain"/>
    <property type="match status" value="2"/>
</dbReference>
<evidence type="ECO:0000256" key="2">
    <source>
        <dbReference type="ARBA" id="ARBA00022448"/>
    </source>
</evidence>
<dbReference type="Pfam" id="PF01297">
    <property type="entry name" value="ZnuA"/>
    <property type="match status" value="1"/>
</dbReference>
<keyword evidence="10" id="KW-1185">Reference proteome</keyword>
<organism evidence="9 10">
    <name type="scientific">Paeniglutamicibacter terrestris</name>
    <dbReference type="NCBI Taxonomy" id="2723403"/>
    <lineage>
        <taxon>Bacteria</taxon>
        <taxon>Bacillati</taxon>
        <taxon>Actinomycetota</taxon>
        <taxon>Actinomycetes</taxon>
        <taxon>Micrococcales</taxon>
        <taxon>Micrococcaceae</taxon>
        <taxon>Paeniglutamicibacter</taxon>
    </lineage>
</organism>
<keyword evidence="4 8" id="KW-0732">Signal</keyword>
<accession>A0ABX1FZE9</accession>
<dbReference type="PROSITE" id="PS51257">
    <property type="entry name" value="PROKAR_LIPOPROTEIN"/>
    <property type="match status" value="1"/>
</dbReference>
<evidence type="ECO:0000256" key="7">
    <source>
        <dbReference type="SAM" id="MobiDB-lite"/>
    </source>
</evidence>
<dbReference type="InterPro" id="IPR006127">
    <property type="entry name" value="ZnuA-like"/>
</dbReference>
<dbReference type="PANTHER" id="PTHR42953:SF1">
    <property type="entry name" value="METAL-BINDING PROTEIN HI_0362-RELATED"/>
    <property type="match status" value="1"/>
</dbReference>
<feature type="signal peptide" evidence="8">
    <location>
        <begin position="1"/>
        <end position="20"/>
    </location>
</feature>
<feature type="region of interest" description="Disordered" evidence="7">
    <location>
        <begin position="131"/>
        <end position="157"/>
    </location>
</feature>
<comment type="subcellular location">
    <subcellularLocation>
        <location evidence="1">Cell envelope</location>
    </subcellularLocation>
</comment>
<dbReference type="InterPro" id="IPR050492">
    <property type="entry name" value="Bact_metal-bind_prot9"/>
</dbReference>
<dbReference type="PRINTS" id="PR00690">
    <property type="entry name" value="ADHESNFAMILY"/>
</dbReference>
<protein>
    <submittedName>
        <fullName evidence="9">Zinc ABC transporter solute-binding protein</fullName>
    </submittedName>
</protein>
<gene>
    <name evidence="9" type="ORF">HED64_01260</name>
</gene>
<evidence type="ECO:0000313" key="10">
    <source>
        <dbReference type="Proteomes" id="UP000746595"/>
    </source>
</evidence>
<keyword evidence="2 5" id="KW-0813">Transport</keyword>
<feature type="chain" id="PRO_5046796562" evidence="8">
    <location>
        <begin position="21"/>
        <end position="333"/>
    </location>
</feature>
<feature type="coiled-coil region" evidence="6">
    <location>
        <begin position="192"/>
        <end position="219"/>
    </location>
</feature>
<reference evidence="9 10" key="1">
    <citation type="submission" date="2020-04" db="EMBL/GenBank/DDBJ databases">
        <title>Paeniglutamicibacter sp. ANT13_2, a novel actinomycete isolated from sediment in Antarctica.</title>
        <authorList>
            <person name="Sakdapetsiri C."/>
            <person name="Pinyakong O."/>
        </authorList>
    </citation>
    <scope>NUCLEOTIDE SEQUENCE [LARGE SCALE GENOMIC DNA]</scope>
    <source>
        <strain evidence="9 10">ANT13_2</strain>
    </source>
</reference>
<evidence type="ECO:0000256" key="3">
    <source>
        <dbReference type="ARBA" id="ARBA00022723"/>
    </source>
</evidence>
<dbReference type="PANTHER" id="PTHR42953">
    <property type="entry name" value="HIGH-AFFINITY ZINC UPTAKE SYSTEM PROTEIN ZNUA-RELATED"/>
    <property type="match status" value="1"/>
</dbReference>
<sequence>MNRQTLRLLPLAIAGTLALAACGNTSTGEDPAAAAGELQVVTSTTVYADLVQQIGGDQVTVTPIIDSAAKDPHSYEATSRDKLTMSKAQLVVANGGGYDEFMNVLATDLKIDDSTLISAVDTSPVALVEEEGHDHAEESAASESPETGGEADPHAGHNHAAYNEHVWYDVESMQLLSKEITKHLTELKPEAAATFEANAAELTEKLKGLSTELTSLGKKLDGKHFAMTEPVPFHLLEDLGMSDATPEGLSESIEGDGEISPQAFNQMGTLLTSGDIDVLAYNTQTQSPQTERIREQATSAKVPVVDFTETLPDNTDYVTWMESNIHALEVLDK</sequence>